<organism evidence="4 5">
    <name type="scientific">Coniophora puteana (strain RWD-64-598)</name>
    <name type="common">Brown rot fungus</name>
    <dbReference type="NCBI Taxonomy" id="741705"/>
    <lineage>
        <taxon>Eukaryota</taxon>
        <taxon>Fungi</taxon>
        <taxon>Dikarya</taxon>
        <taxon>Basidiomycota</taxon>
        <taxon>Agaricomycotina</taxon>
        <taxon>Agaricomycetes</taxon>
        <taxon>Agaricomycetidae</taxon>
        <taxon>Boletales</taxon>
        <taxon>Coniophorineae</taxon>
        <taxon>Coniophoraceae</taxon>
        <taxon>Coniophora</taxon>
    </lineage>
</organism>
<dbReference type="GO" id="GO:0048487">
    <property type="term" value="F:beta-tubulin binding"/>
    <property type="evidence" value="ECO:0007669"/>
    <property type="project" value="InterPro"/>
</dbReference>
<dbReference type="GO" id="GO:0005874">
    <property type="term" value="C:microtubule"/>
    <property type="evidence" value="ECO:0007669"/>
    <property type="project" value="UniProtKB-KW"/>
</dbReference>
<dbReference type="Gene3D" id="1.20.58.90">
    <property type="match status" value="1"/>
</dbReference>
<dbReference type="Proteomes" id="UP000053558">
    <property type="component" value="Unassembled WGS sequence"/>
</dbReference>
<gene>
    <name evidence="4" type="ORF">CONPUDRAFT_79280</name>
</gene>
<keyword evidence="2 3" id="KW-0143">Chaperone</keyword>
<dbReference type="InterPro" id="IPR036126">
    <property type="entry name" value="TBCA_sf"/>
</dbReference>
<keyword evidence="5" id="KW-1185">Reference proteome</keyword>
<dbReference type="KEGG" id="cput:CONPUDRAFT_79280"/>
<comment type="subcellular location">
    <subcellularLocation>
        <location evidence="3">Cytoplasm</location>
        <location evidence="3">Cytoskeleton</location>
    </subcellularLocation>
</comment>
<dbReference type="InterPro" id="IPR004226">
    <property type="entry name" value="TBCA"/>
</dbReference>
<comment type="caution">
    <text evidence="4">The sequence shown here is derived from an EMBL/GenBank/DDBJ whole genome shotgun (WGS) entry which is preliminary data.</text>
</comment>
<dbReference type="GO" id="GO:0007021">
    <property type="term" value="P:tubulin complex assembly"/>
    <property type="evidence" value="ECO:0007669"/>
    <property type="project" value="UniProtKB-UniRule"/>
</dbReference>
<dbReference type="GeneID" id="19209892"/>
<dbReference type="SUPFAM" id="SSF46988">
    <property type="entry name" value="Tubulin chaperone cofactor A"/>
    <property type="match status" value="1"/>
</dbReference>
<comment type="similarity">
    <text evidence="1 3">Belongs to the TBCA family.</text>
</comment>
<name>A0A5M3N720_CONPW</name>
<evidence type="ECO:0000313" key="4">
    <source>
        <dbReference type="EMBL" id="EIW87116.1"/>
    </source>
</evidence>
<dbReference type="PANTHER" id="PTHR21500">
    <property type="entry name" value="TUBULIN-SPECIFIC CHAPERONE A"/>
    <property type="match status" value="1"/>
</dbReference>
<dbReference type="Pfam" id="PF02970">
    <property type="entry name" value="TBCA"/>
    <property type="match status" value="1"/>
</dbReference>
<accession>A0A5M3N720</accession>
<keyword evidence="3" id="KW-0963">Cytoplasm</keyword>
<reference evidence="5" key="1">
    <citation type="journal article" date="2012" name="Science">
        <title>The Paleozoic origin of enzymatic lignin decomposition reconstructed from 31 fungal genomes.</title>
        <authorList>
            <person name="Floudas D."/>
            <person name="Binder M."/>
            <person name="Riley R."/>
            <person name="Barry K."/>
            <person name="Blanchette R.A."/>
            <person name="Henrissat B."/>
            <person name="Martinez A.T."/>
            <person name="Otillar R."/>
            <person name="Spatafora J.W."/>
            <person name="Yadav J.S."/>
            <person name="Aerts A."/>
            <person name="Benoit I."/>
            <person name="Boyd A."/>
            <person name="Carlson A."/>
            <person name="Copeland A."/>
            <person name="Coutinho P.M."/>
            <person name="de Vries R.P."/>
            <person name="Ferreira P."/>
            <person name="Findley K."/>
            <person name="Foster B."/>
            <person name="Gaskell J."/>
            <person name="Glotzer D."/>
            <person name="Gorecki P."/>
            <person name="Heitman J."/>
            <person name="Hesse C."/>
            <person name="Hori C."/>
            <person name="Igarashi K."/>
            <person name="Jurgens J.A."/>
            <person name="Kallen N."/>
            <person name="Kersten P."/>
            <person name="Kohler A."/>
            <person name="Kuees U."/>
            <person name="Kumar T.K.A."/>
            <person name="Kuo A."/>
            <person name="LaButti K."/>
            <person name="Larrondo L.F."/>
            <person name="Lindquist E."/>
            <person name="Ling A."/>
            <person name="Lombard V."/>
            <person name="Lucas S."/>
            <person name="Lundell T."/>
            <person name="Martin R."/>
            <person name="McLaughlin D.J."/>
            <person name="Morgenstern I."/>
            <person name="Morin E."/>
            <person name="Murat C."/>
            <person name="Nagy L.G."/>
            <person name="Nolan M."/>
            <person name="Ohm R.A."/>
            <person name="Patyshakuliyeva A."/>
            <person name="Rokas A."/>
            <person name="Ruiz-Duenas F.J."/>
            <person name="Sabat G."/>
            <person name="Salamov A."/>
            <person name="Samejima M."/>
            <person name="Schmutz J."/>
            <person name="Slot J.C."/>
            <person name="St John F."/>
            <person name="Stenlid J."/>
            <person name="Sun H."/>
            <person name="Sun S."/>
            <person name="Syed K."/>
            <person name="Tsang A."/>
            <person name="Wiebenga A."/>
            <person name="Young D."/>
            <person name="Pisabarro A."/>
            <person name="Eastwood D.C."/>
            <person name="Martin F."/>
            <person name="Cullen D."/>
            <person name="Grigoriev I.V."/>
            <person name="Hibbett D.S."/>
        </authorList>
    </citation>
    <scope>NUCLEOTIDE SEQUENCE [LARGE SCALE GENOMIC DNA]</scope>
    <source>
        <strain evidence="5">RWD-64-598 SS2</strain>
    </source>
</reference>
<dbReference type="EMBL" id="JH711573">
    <property type="protein sequence ID" value="EIW87116.1"/>
    <property type="molecule type" value="Genomic_DNA"/>
</dbReference>
<dbReference type="GO" id="GO:0005829">
    <property type="term" value="C:cytosol"/>
    <property type="evidence" value="ECO:0007669"/>
    <property type="project" value="TreeGrafter"/>
</dbReference>
<protein>
    <recommendedName>
        <fullName evidence="3">Tubulin-specific chaperone A</fullName>
    </recommendedName>
</protein>
<dbReference type="GO" id="GO:0007023">
    <property type="term" value="P:post-chaperonin tubulin folding pathway"/>
    <property type="evidence" value="ECO:0007669"/>
    <property type="project" value="UniProtKB-UniRule"/>
</dbReference>
<evidence type="ECO:0000256" key="3">
    <source>
        <dbReference type="RuleBase" id="RU364030"/>
    </source>
</evidence>
<sequence length="115" mass="13241">MAMNINDPASVHRQLKIKVGATQRLLKEHGLYGKEAEDQKRKVDKMVADNADEYEIKNARRIQEESVRMIKDTTERLGKTVQDLRDLIVQVKQHPQFAEDEELIKAEEALEQASV</sequence>
<dbReference type="OrthoDB" id="296187at2759"/>
<dbReference type="AlphaFoldDB" id="A0A5M3N720"/>
<dbReference type="OMA" id="VIQECIM"/>
<proteinExistence type="inferred from homology"/>
<evidence type="ECO:0000256" key="1">
    <source>
        <dbReference type="ARBA" id="ARBA00006806"/>
    </source>
</evidence>
<keyword evidence="3" id="KW-0206">Cytoskeleton</keyword>
<comment type="subunit">
    <text evidence="3">Supercomplex made of cofactors A to E. Cofactors A and D function by capturing and stabilizing tubulin in a quasi-native conformation. Cofactor E binds to the cofactor D-tubulin complex; interaction with cofactor C then causes the release of tubulin polypeptides that are committed to the native state.</text>
</comment>
<keyword evidence="3" id="KW-0493">Microtubule</keyword>
<evidence type="ECO:0000313" key="5">
    <source>
        <dbReference type="Proteomes" id="UP000053558"/>
    </source>
</evidence>
<evidence type="ECO:0000256" key="2">
    <source>
        <dbReference type="ARBA" id="ARBA00023186"/>
    </source>
</evidence>
<dbReference type="RefSeq" id="XP_007762836.1">
    <property type="nucleotide sequence ID" value="XM_007764646.1"/>
</dbReference>
<dbReference type="PANTHER" id="PTHR21500:SF0">
    <property type="entry name" value="TUBULIN-SPECIFIC CHAPERONE A"/>
    <property type="match status" value="1"/>
</dbReference>